<accession>A0A6P8E067</accession>
<dbReference type="Proteomes" id="UP000515151">
    <property type="component" value="Chromosome 7"/>
</dbReference>
<keyword evidence="1" id="KW-0175">Coiled coil</keyword>
<gene>
    <name evidence="3" type="primary">LOC116212722</name>
</gene>
<keyword evidence="2" id="KW-1185">Reference proteome</keyword>
<protein>
    <submittedName>
        <fullName evidence="3">Transcription factor bHLH167-like isoform X1</fullName>
    </submittedName>
</protein>
<dbReference type="InterPro" id="IPR015660">
    <property type="entry name" value="MASH1/Ascl1a-like"/>
</dbReference>
<dbReference type="PANTHER" id="PTHR13935">
    <property type="entry name" value="ACHAETE-SCUTE TRANSCRIPTION FACTOR-RELATED"/>
    <property type="match status" value="1"/>
</dbReference>
<dbReference type="GeneID" id="116212722"/>
<proteinExistence type="predicted"/>
<reference evidence="3" key="2">
    <citation type="submission" date="2025-08" db="UniProtKB">
        <authorList>
            <consortium name="RefSeq"/>
        </authorList>
    </citation>
    <scope>IDENTIFICATION</scope>
    <source>
        <tissue evidence="3">Leaf</tissue>
    </source>
</reference>
<evidence type="ECO:0000256" key="1">
    <source>
        <dbReference type="SAM" id="Coils"/>
    </source>
</evidence>
<sequence>MIDRHVESLESLIVIQWYICQRAFTNIFKQRSRAFCVVSQQSRAIQFYLYIYIYQGSMWFLQITQDATQTSYIQPISITQNNSSRKNVHFYDMLSQQDQLDFAAAYIKQLRDRIDGLKRRKELAMISNGLNCSGNGGSPNPMANVGVKLPVIELREWESGLEVSLISGVDKNFMLYEVISILHEEGAEVVSASFSTIGDKIFHTLHAQVRISRVGIETSRIWERLQELTC</sequence>
<dbReference type="GO" id="GO:0090575">
    <property type="term" value="C:RNA polymerase II transcription regulator complex"/>
    <property type="evidence" value="ECO:0007669"/>
    <property type="project" value="TreeGrafter"/>
</dbReference>
<dbReference type="PANTHER" id="PTHR13935:SF46">
    <property type="entry name" value="TRANSCRIPTION FACTOR BHLH167-RELATED"/>
    <property type="match status" value="1"/>
</dbReference>
<dbReference type="AlphaFoldDB" id="A0A6P8E067"/>
<dbReference type="RefSeq" id="XP_031403237.1">
    <property type="nucleotide sequence ID" value="XM_031547377.1"/>
</dbReference>
<evidence type="ECO:0000313" key="2">
    <source>
        <dbReference type="Proteomes" id="UP000515151"/>
    </source>
</evidence>
<name>A0A6P8E067_PUNGR</name>
<reference evidence="2" key="1">
    <citation type="journal article" date="2020" name="Plant Biotechnol. J.">
        <title>The pomegranate (Punica granatum L.) draft genome dissects genetic divergence between soft- and hard-seeded cultivars.</title>
        <authorList>
            <person name="Luo X."/>
            <person name="Li H."/>
            <person name="Wu Z."/>
            <person name="Yao W."/>
            <person name="Zhao P."/>
            <person name="Cao D."/>
            <person name="Yu H."/>
            <person name="Li K."/>
            <person name="Poudel K."/>
            <person name="Zhao D."/>
            <person name="Zhang F."/>
            <person name="Xia X."/>
            <person name="Chen L."/>
            <person name="Wang Q."/>
            <person name="Jing D."/>
            <person name="Cao S."/>
        </authorList>
    </citation>
    <scope>NUCLEOTIDE SEQUENCE [LARGE SCALE GENOMIC DNA]</scope>
    <source>
        <strain evidence="2">cv. Tunisia</strain>
    </source>
</reference>
<evidence type="ECO:0000313" key="3">
    <source>
        <dbReference type="RefSeq" id="XP_031403237.1"/>
    </source>
</evidence>
<dbReference type="GO" id="GO:0000981">
    <property type="term" value="F:DNA-binding transcription factor activity, RNA polymerase II-specific"/>
    <property type="evidence" value="ECO:0007669"/>
    <property type="project" value="TreeGrafter"/>
</dbReference>
<organism evidence="2 3">
    <name type="scientific">Punica granatum</name>
    <name type="common">Pomegranate</name>
    <dbReference type="NCBI Taxonomy" id="22663"/>
    <lineage>
        <taxon>Eukaryota</taxon>
        <taxon>Viridiplantae</taxon>
        <taxon>Streptophyta</taxon>
        <taxon>Embryophyta</taxon>
        <taxon>Tracheophyta</taxon>
        <taxon>Spermatophyta</taxon>
        <taxon>Magnoliopsida</taxon>
        <taxon>eudicotyledons</taxon>
        <taxon>Gunneridae</taxon>
        <taxon>Pentapetalae</taxon>
        <taxon>rosids</taxon>
        <taxon>malvids</taxon>
        <taxon>Myrtales</taxon>
        <taxon>Lythraceae</taxon>
        <taxon>Punica</taxon>
    </lineage>
</organism>
<dbReference type="GO" id="GO:0000977">
    <property type="term" value="F:RNA polymerase II transcription regulatory region sequence-specific DNA binding"/>
    <property type="evidence" value="ECO:0007669"/>
    <property type="project" value="TreeGrafter"/>
</dbReference>
<feature type="coiled-coil region" evidence="1">
    <location>
        <begin position="100"/>
        <end position="127"/>
    </location>
</feature>
<dbReference type="OrthoDB" id="1870484at2759"/>